<dbReference type="InParanoid" id="A0A6J3QTB1"/>
<dbReference type="PANTHER" id="PTHR47305:SF3">
    <property type="entry name" value="BEN DOMAIN-CONTAINING PROTEIN 2"/>
    <property type="match status" value="1"/>
</dbReference>
<dbReference type="CTD" id="139105"/>
<feature type="compositionally biased region" description="Basic and acidic residues" evidence="3">
    <location>
        <begin position="914"/>
        <end position="923"/>
    </location>
</feature>
<feature type="compositionally biased region" description="Polar residues" evidence="3">
    <location>
        <begin position="763"/>
        <end position="772"/>
    </location>
</feature>
<evidence type="ECO:0000256" key="2">
    <source>
        <dbReference type="ARBA" id="ARBA00023242"/>
    </source>
</evidence>
<organism evidence="5 6">
    <name type="scientific">Tursiops truncatus</name>
    <name type="common">Atlantic bottle-nosed dolphin</name>
    <name type="synonym">Delphinus truncatus</name>
    <dbReference type="NCBI Taxonomy" id="9739"/>
    <lineage>
        <taxon>Eukaryota</taxon>
        <taxon>Metazoa</taxon>
        <taxon>Chordata</taxon>
        <taxon>Craniata</taxon>
        <taxon>Vertebrata</taxon>
        <taxon>Euteleostomi</taxon>
        <taxon>Mammalia</taxon>
        <taxon>Eutheria</taxon>
        <taxon>Laurasiatheria</taxon>
        <taxon>Artiodactyla</taxon>
        <taxon>Whippomorpha</taxon>
        <taxon>Cetacea</taxon>
        <taxon>Odontoceti</taxon>
        <taxon>Delphinidae</taxon>
        <taxon>Tursiops</taxon>
    </lineage>
</organism>
<evidence type="ECO:0000313" key="5">
    <source>
        <dbReference type="Proteomes" id="UP000245320"/>
    </source>
</evidence>
<feature type="compositionally biased region" description="Low complexity" evidence="3">
    <location>
        <begin position="747"/>
        <end position="758"/>
    </location>
</feature>
<feature type="domain" description="BEN" evidence="4">
    <location>
        <begin position="797"/>
        <end position="895"/>
    </location>
</feature>
<reference evidence="6" key="1">
    <citation type="submission" date="2025-08" db="UniProtKB">
        <authorList>
            <consortium name="RefSeq"/>
        </authorList>
    </citation>
    <scope>IDENTIFICATION</scope>
    <source>
        <tissue evidence="6">Spleen</tissue>
    </source>
</reference>
<feature type="compositionally biased region" description="Polar residues" evidence="3">
    <location>
        <begin position="400"/>
        <end position="413"/>
    </location>
</feature>
<evidence type="ECO:0000259" key="4">
    <source>
        <dbReference type="PROSITE" id="PS51457"/>
    </source>
</evidence>
<evidence type="ECO:0000256" key="1">
    <source>
        <dbReference type="ARBA" id="ARBA00004123"/>
    </source>
</evidence>
<name>A0A6J3QTB1_TURTR</name>
<dbReference type="GO" id="GO:0003677">
    <property type="term" value="F:DNA binding"/>
    <property type="evidence" value="ECO:0007669"/>
    <property type="project" value="InterPro"/>
</dbReference>
<dbReference type="InterPro" id="IPR018379">
    <property type="entry name" value="BEN_domain"/>
</dbReference>
<feature type="region of interest" description="Disordered" evidence="3">
    <location>
        <begin position="332"/>
        <end position="360"/>
    </location>
</feature>
<comment type="subcellular location">
    <subcellularLocation>
        <location evidence="1">Nucleus</location>
    </subcellularLocation>
</comment>
<feature type="region of interest" description="Disordered" evidence="3">
    <location>
        <begin position="387"/>
        <end position="422"/>
    </location>
</feature>
<dbReference type="Pfam" id="PF10523">
    <property type="entry name" value="BEN"/>
    <property type="match status" value="2"/>
</dbReference>
<feature type="region of interest" description="Disordered" evidence="3">
    <location>
        <begin position="722"/>
        <end position="782"/>
    </location>
</feature>
<keyword evidence="5" id="KW-1185">Reference proteome</keyword>
<feature type="compositionally biased region" description="Polar residues" evidence="3">
    <location>
        <begin position="336"/>
        <end position="354"/>
    </location>
</feature>
<feature type="compositionally biased region" description="Polar residues" evidence="3">
    <location>
        <begin position="24"/>
        <end position="34"/>
    </location>
</feature>
<dbReference type="PROSITE" id="PS51457">
    <property type="entry name" value="BEN"/>
    <property type="match status" value="2"/>
</dbReference>
<dbReference type="RefSeq" id="XP_033705233.1">
    <property type="nucleotide sequence ID" value="XM_033849342.1"/>
</dbReference>
<dbReference type="GO" id="GO:0005634">
    <property type="term" value="C:nucleus"/>
    <property type="evidence" value="ECO:0007669"/>
    <property type="project" value="UniProtKB-SubCell"/>
</dbReference>
<gene>
    <name evidence="6" type="primary">BEND2</name>
</gene>
<keyword evidence="2" id="KW-0539">Nucleus</keyword>
<dbReference type="OrthoDB" id="8958408at2759"/>
<feature type="region of interest" description="Disordered" evidence="3">
    <location>
        <begin position="897"/>
        <end position="923"/>
    </location>
</feature>
<dbReference type="PANTHER" id="PTHR47305">
    <property type="entry name" value="BEN DOMAIN-CONTAINING PROTEIN 2"/>
    <property type="match status" value="1"/>
</dbReference>
<evidence type="ECO:0000256" key="3">
    <source>
        <dbReference type="SAM" id="MobiDB-lite"/>
    </source>
</evidence>
<accession>A0A6J3QTB1</accession>
<evidence type="ECO:0000313" key="6">
    <source>
        <dbReference type="RefSeq" id="XP_033705233.1"/>
    </source>
</evidence>
<feature type="region of interest" description="Disordered" evidence="3">
    <location>
        <begin position="1"/>
        <end position="52"/>
    </location>
</feature>
<sequence length="923" mass="101098">MMLQGKQGDCSPSLPVERQEDNAETNPVGTSLQSAALPELQQPVLRESPPPPRIVSTYSLEPCFTPRSPSPGLPVLSSYVSEGAESTNSVISSAQATVAVPIAVLPQGEPSLADTSETMNYSTIMGNNSMGPDAALTFLCMPPITEVSGKAETSLGNSTESRYYPTFLGNDSGRDTASSSIFIPPNFGEFEMIHITTMPEIAETSLENNPETMSYPTLLGNDSGQYSSLPVNLPPNFAEFQIMHTTIVGKYILVEVPGTAETSLENSSQTVYCPASLGNISGPDTDSSSHYLLPSFALENAILTEMPAKAETSMENSSQTVYYPNLVGNDSGPDAASSTLSIPPNFENSVTTESSLEDKPQMKKPAFLEESGPEMRCEIMNYPMVQESDSDEDTDSENSFLTASSEKSVTTESSLEDKPQMKYPAFLEESGSEMRCETINYPMVQESDSDEDTDSENSFLTASSENSVTPESSLEDKPQMKYPAFLEESGPEMRCEIMNYPMVQESDSDEDTDSENSFLTASFEILAEAVSSLEDNTQMKYPAFLEESGSEMRCEIMNYPMVQESDSDEDTDSENSFLTASFEKSPETTTYPLLLEKNSSQDISSLCRCIPPSFGYLGDPRRNVRMLDIHLMTAQKEATPKHAARYLVRILFSKEIMISSSVAVNSQGRQPLDPNKMAAIREHLAAIFPNHDLRECGKDWQACISDINSLICHLCSKRTPQKTVNNIEPTNPDTDSNDKRDGDDSESSSLLSQQAAGSETRENGNSQQNSSPEGIKEPSTDNSTVSYETLEYLGNPCRNIQMPKSVLNIAKEKSLPELSARYLICNLFTEEVLIKSNVYGSLGRGTCALNANKINALREFLQDIYPTCDLSETGYDWKFCVTAINSCICSLRYDHKKSTSKSQPLPETTPSTESEPRDTGLAD</sequence>
<proteinExistence type="predicted"/>
<feature type="compositionally biased region" description="Polar residues" evidence="3">
    <location>
        <begin position="459"/>
        <end position="472"/>
    </location>
</feature>
<dbReference type="SMART" id="SM01025">
    <property type="entry name" value="BEN"/>
    <property type="match status" value="2"/>
</dbReference>
<dbReference type="AlphaFoldDB" id="A0A6J3QTB1"/>
<dbReference type="Proteomes" id="UP000245320">
    <property type="component" value="Chromosome X"/>
</dbReference>
<feature type="region of interest" description="Disordered" evidence="3">
    <location>
        <begin position="444"/>
        <end position="481"/>
    </location>
</feature>
<feature type="compositionally biased region" description="Polar residues" evidence="3">
    <location>
        <begin position="900"/>
        <end position="913"/>
    </location>
</feature>
<feature type="domain" description="BEN" evidence="4">
    <location>
        <begin position="621"/>
        <end position="718"/>
    </location>
</feature>
<protein>
    <submittedName>
        <fullName evidence="6">BEN domain-containing protein 2</fullName>
    </submittedName>
</protein>
<feature type="compositionally biased region" description="Polar residues" evidence="3">
    <location>
        <begin position="722"/>
        <end position="734"/>
    </location>
</feature>